<evidence type="ECO:0000256" key="1">
    <source>
        <dbReference type="SAM" id="MobiDB-lite"/>
    </source>
</evidence>
<feature type="region of interest" description="Disordered" evidence="1">
    <location>
        <begin position="96"/>
        <end position="128"/>
    </location>
</feature>
<organism evidence="2 3">
    <name type="scientific">Aureococcus anophagefferens</name>
    <name type="common">Harmful bloom alga</name>
    <dbReference type="NCBI Taxonomy" id="44056"/>
    <lineage>
        <taxon>Eukaryota</taxon>
        <taxon>Sar</taxon>
        <taxon>Stramenopiles</taxon>
        <taxon>Ochrophyta</taxon>
        <taxon>Pelagophyceae</taxon>
        <taxon>Pelagomonadales</taxon>
        <taxon>Pelagomonadaceae</taxon>
        <taxon>Aureococcus</taxon>
    </lineage>
</organism>
<evidence type="ECO:0000313" key="2">
    <source>
        <dbReference type="EMBL" id="KAK7238441.1"/>
    </source>
</evidence>
<protein>
    <recommendedName>
        <fullName evidence="4">Myb-like domain-containing protein</fullName>
    </recommendedName>
</protein>
<feature type="region of interest" description="Disordered" evidence="1">
    <location>
        <begin position="171"/>
        <end position="197"/>
    </location>
</feature>
<dbReference type="Proteomes" id="UP001363151">
    <property type="component" value="Unassembled WGS sequence"/>
</dbReference>
<sequence>MTKSRSKSSRRAKVAAKPKAPAADAEEEKVTGFKEGRWDDDEHDRFIVAMADFVDGNNAPVNQSARREKWGAIAAARARVRRPREVAQPREKQLKVVKETKKAPAAVHRVTPQPSMSNSPEPSIHGSRLDLSEGFVAGDTAANLEEAVRILSPPRPPGRLARLRPSALTAEALFSPSGGPVDVEHGSPRPDVERASPRPAIVDDAEDEALRLFDSPVILSQPSSVRPPAPPARSPRRLDPARRAQPKIYDSDAAWAKVMNTFTEEVDFHSLPVF</sequence>
<feature type="compositionally biased region" description="Polar residues" evidence="1">
    <location>
        <begin position="112"/>
        <end position="121"/>
    </location>
</feature>
<comment type="caution">
    <text evidence="2">The sequence shown here is derived from an EMBL/GenBank/DDBJ whole genome shotgun (WGS) entry which is preliminary data.</text>
</comment>
<accession>A0ABR1FTW6</accession>
<feature type="compositionally biased region" description="Basic residues" evidence="1">
    <location>
        <begin position="1"/>
        <end position="16"/>
    </location>
</feature>
<evidence type="ECO:0008006" key="4">
    <source>
        <dbReference type="Google" id="ProtNLM"/>
    </source>
</evidence>
<reference evidence="2 3" key="1">
    <citation type="submission" date="2024-03" db="EMBL/GenBank/DDBJ databases">
        <title>Aureococcus anophagefferens CCMP1851 and Kratosvirus quantuckense: Draft genome of a second virus-susceptible host strain in the model system.</title>
        <authorList>
            <person name="Chase E."/>
            <person name="Truchon A.R."/>
            <person name="Schepens W."/>
            <person name="Wilhelm S.W."/>
        </authorList>
    </citation>
    <scope>NUCLEOTIDE SEQUENCE [LARGE SCALE GENOMIC DNA]</scope>
    <source>
        <strain evidence="2 3">CCMP1851</strain>
    </source>
</reference>
<keyword evidence="3" id="KW-1185">Reference proteome</keyword>
<feature type="region of interest" description="Disordered" evidence="1">
    <location>
        <begin position="219"/>
        <end position="245"/>
    </location>
</feature>
<evidence type="ECO:0000313" key="3">
    <source>
        <dbReference type="Proteomes" id="UP001363151"/>
    </source>
</evidence>
<proteinExistence type="predicted"/>
<dbReference type="EMBL" id="JBBJCI010000230">
    <property type="protein sequence ID" value="KAK7238441.1"/>
    <property type="molecule type" value="Genomic_DNA"/>
</dbReference>
<feature type="region of interest" description="Disordered" evidence="1">
    <location>
        <begin position="1"/>
        <end position="37"/>
    </location>
</feature>
<name>A0ABR1FTW6_AURAN</name>
<feature type="compositionally biased region" description="Basic and acidic residues" evidence="1">
    <location>
        <begin position="182"/>
        <end position="196"/>
    </location>
</feature>
<gene>
    <name evidence="2" type="ORF">SO694_00023410</name>
</gene>
<feature type="compositionally biased region" description="Basic and acidic residues" evidence="1">
    <location>
        <begin position="28"/>
        <end position="37"/>
    </location>
</feature>